<comment type="caution">
    <text evidence="2">The sequence shown here is derived from an EMBL/GenBank/DDBJ whole genome shotgun (WGS) entry which is preliminary data.</text>
</comment>
<reference evidence="2 3" key="1">
    <citation type="submission" date="2024-09" db="EMBL/GenBank/DDBJ databases">
        <authorList>
            <person name="Sun Q."/>
            <person name="Mori K."/>
        </authorList>
    </citation>
    <scope>NUCLEOTIDE SEQUENCE [LARGE SCALE GENOMIC DNA]</scope>
    <source>
        <strain evidence="2 3">CGMCC 1.12926</strain>
    </source>
</reference>
<protein>
    <recommendedName>
        <fullName evidence="4">DUF4230 domain-containing protein</fullName>
    </recommendedName>
</protein>
<keyword evidence="1" id="KW-0812">Transmembrane</keyword>
<keyword evidence="1" id="KW-0472">Membrane</keyword>
<gene>
    <name evidence="2" type="ORF">ACFFLS_20045</name>
</gene>
<accession>A0ABV6BWH7</accession>
<dbReference type="Proteomes" id="UP001589734">
    <property type="component" value="Unassembled WGS sequence"/>
</dbReference>
<name>A0ABV6BWH7_9FLAO</name>
<organism evidence="2 3">
    <name type="scientific">Flavobacterium procerum</name>
    <dbReference type="NCBI Taxonomy" id="1455569"/>
    <lineage>
        <taxon>Bacteria</taxon>
        <taxon>Pseudomonadati</taxon>
        <taxon>Bacteroidota</taxon>
        <taxon>Flavobacteriia</taxon>
        <taxon>Flavobacteriales</taxon>
        <taxon>Flavobacteriaceae</taxon>
        <taxon>Flavobacterium</taxon>
    </lineage>
</organism>
<dbReference type="RefSeq" id="WP_379686927.1">
    <property type="nucleotide sequence ID" value="NZ_JBHLYW010000022.1"/>
</dbReference>
<proteinExistence type="predicted"/>
<feature type="transmembrane region" description="Helical" evidence="1">
    <location>
        <begin position="12"/>
        <end position="31"/>
    </location>
</feature>
<evidence type="ECO:0000313" key="2">
    <source>
        <dbReference type="EMBL" id="MFC0079348.1"/>
    </source>
</evidence>
<keyword evidence="3" id="KW-1185">Reference proteome</keyword>
<evidence type="ECO:0000256" key="1">
    <source>
        <dbReference type="SAM" id="Phobius"/>
    </source>
</evidence>
<sequence length="188" mass="22306">MIITKKNKLPLYLTSVLVLLFVIVFSFFKLFPKTEEIKNVTFIASNISYSNNKASILVKLNDSIIAKSEDIKIMKNPVLSLKDGLYTIEVSNLQNEFTIKREFQIINGQKKYIYISFTKLLYDEFLPIYKQEYFKRYVKNKKFTTEEKTEIWKQVDQKFTTKSLKVLGYLEENPSFEVKILDERYMIN</sequence>
<keyword evidence="1" id="KW-1133">Transmembrane helix</keyword>
<evidence type="ECO:0000313" key="3">
    <source>
        <dbReference type="Proteomes" id="UP001589734"/>
    </source>
</evidence>
<evidence type="ECO:0008006" key="4">
    <source>
        <dbReference type="Google" id="ProtNLM"/>
    </source>
</evidence>
<dbReference type="EMBL" id="JBHLYW010000022">
    <property type="protein sequence ID" value="MFC0079348.1"/>
    <property type="molecule type" value="Genomic_DNA"/>
</dbReference>